<feature type="region of interest" description="Disordered" evidence="1">
    <location>
        <begin position="339"/>
        <end position="371"/>
    </location>
</feature>
<feature type="region of interest" description="Disordered" evidence="1">
    <location>
        <begin position="207"/>
        <end position="247"/>
    </location>
</feature>
<evidence type="ECO:0000256" key="2">
    <source>
        <dbReference type="SAM" id="SignalP"/>
    </source>
</evidence>
<organism evidence="3">
    <name type="scientific">Aspergillus flavus</name>
    <dbReference type="NCBI Taxonomy" id="5059"/>
    <lineage>
        <taxon>Eukaryota</taxon>
        <taxon>Fungi</taxon>
        <taxon>Dikarya</taxon>
        <taxon>Ascomycota</taxon>
        <taxon>Pezizomycotina</taxon>
        <taxon>Eurotiomycetes</taxon>
        <taxon>Eurotiomycetidae</taxon>
        <taxon>Eurotiales</taxon>
        <taxon>Aspergillaceae</taxon>
        <taxon>Aspergillus</taxon>
        <taxon>Aspergillus subgen. Circumdati</taxon>
    </lineage>
</organism>
<evidence type="ECO:0000256" key="1">
    <source>
        <dbReference type="SAM" id="MobiDB-lite"/>
    </source>
</evidence>
<reference evidence="3" key="1">
    <citation type="submission" date="2019-04" db="EMBL/GenBank/DDBJ databases">
        <title>Friends and foes A comparative genomics study of 23 Aspergillus species from section Flavi.</title>
        <authorList>
            <consortium name="DOE Joint Genome Institute"/>
            <person name="Kjaerbolling I."/>
            <person name="Vesth T."/>
            <person name="Frisvad J.C."/>
            <person name="Nybo J.L."/>
            <person name="Theobald S."/>
            <person name="Kildgaard S."/>
            <person name="Isbrandt T."/>
            <person name="Kuo A."/>
            <person name="Sato A."/>
            <person name="Lyhne E.K."/>
            <person name="Kogle M.E."/>
            <person name="Wiebenga A."/>
            <person name="Kun R.S."/>
            <person name="Lubbers R.J."/>
            <person name="Makela M.R."/>
            <person name="Barry K."/>
            <person name="Chovatia M."/>
            <person name="Clum A."/>
            <person name="Daum C."/>
            <person name="Haridas S."/>
            <person name="He G."/>
            <person name="LaButti K."/>
            <person name="Lipzen A."/>
            <person name="Mondo S."/>
            <person name="Riley R."/>
            <person name="Salamov A."/>
            <person name="Simmons B.A."/>
            <person name="Magnuson J.K."/>
            <person name="Henrissat B."/>
            <person name="Mortensen U.H."/>
            <person name="Larsen T.O."/>
            <person name="Devries R.P."/>
            <person name="Grigoriev I.V."/>
            <person name="Machida M."/>
            <person name="Baker S.E."/>
            <person name="Andersen M.R."/>
        </authorList>
    </citation>
    <scope>NUCLEOTIDE SEQUENCE [LARGE SCALE GENOMIC DNA]</scope>
    <source>
        <strain evidence="3">CBS 121.62</strain>
    </source>
</reference>
<dbReference type="VEuPathDB" id="FungiDB:F9C07_2286177"/>
<proteinExistence type="predicted"/>
<feature type="signal peptide" evidence="2">
    <location>
        <begin position="1"/>
        <end position="19"/>
    </location>
</feature>
<sequence length="371" mass="39889">MLPKICYFLLYLFLALVAATPVALEDRAPKPVPTVGPLGIELQKIDDVNKPPKAKKSEFIEYSSILTFKDGSKVTNDHIVGLAKAAWAEMYKLHMHDNQNVLNTATLPGVMTAMKVGNEVHLASSMKGGNGRYIYVAREENLKPDSGKKTPGTDKKPGSDKKNPGDKKDPGSDKKTPTDPPAENYGEFTSVLKDNAKDVMEALIDVSKQSQGHKNGKTAAVEQAATSSANGQGSKNTKGKNPPSDPTIIQHRTNAGCGEVMVSLEYRLAHKQDILRKKTPKPAIVAWGGLKGGKVMTNGGEIRPPCGQSPKKQDDDACGENWGCAAFTGPAGMAFDVISSDKPIDPSTEGFPEFTHKNVKFPTPAKLPKKQ</sequence>
<feature type="region of interest" description="Disordered" evidence="1">
    <location>
        <begin position="139"/>
        <end position="187"/>
    </location>
</feature>
<feature type="compositionally biased region" description="Polar residues" evidence="1">
    <location>
        <begin position="224"/>
        <end position="236"/>
    </location>
</feature>
<dbReference type="EMBL" id="ML734582">
    <property type="protein sequence ID" value="KAB8248163.1"/>
    <property type="molecule type" value="Genomic_DNA"/>
</dbReference>
<name>A0A5N6H6E5_ASPFL</name>
<feature type="compositionally biased region" description="Basic and acidic residues" evidence="1">
    <location>
        <begin position="139"/>
        <end position="177"/>
    </location>
</feature>
<gene>
    <name evidence="3" type="ORF">BDV35DRAFT_403700</name>
</gene>
<feature type="chain" id="PRO_5024884273" evidence="2">
    <location>
        <begin position="20"/>
        <end position="371"/>
    </location>
</feature>
<dbReference type="VEuPathDB" id="FungiDB:AFLA_008978"/>
<keyword evidence="2" id="KW-0732">Signal</keyword>
<protein>
    <submittedName>
        <fullName evidence="3">Uncharacterized protein</fullName>
    </submittedName>
</protein>
<dbReference type="Proteomes" id="UP000325434">
    <property type="component" value="Unassembled WGS sequence"/>
</dbReference>
<dbReference type="AlphaFoldDB" id="A0A5N6H6E5"/>
<accession>A0A5N6H6E5</accession>
<evidence type="ECO:0000313" key="3">
    <source>
        <dbReference type="EMBL" id="KAB8248163.1"/>
    </source>
</evidence>